<comment type="caution">
    <text evidence="1">The sequence shown here is derived from an EMBL/GenBank/DDBJ whole genome shotgun (WGS) entry which is preliminary data.</text>
</comment>
<dbReference type="Proteomes" id="UP000190648">
    <property type="component" value="Unassembled WGS sequence"/>
</dbReference>
<proteinExistence type="predicted"/>
<accession>A0A1V4J4H3</accession>
<dbReference type="EMBL" id="LSYS01009367">
    <property type="protein sequence ID" value="OPJ67039.1"/>
    <property type="molecule type" value="Genomic_DNA"/>
</dbReference>
<organism evidence="1 2">
    <name type="scientific">Patagioenas fasciata monilis</name>
    <dbReference type="NCBI Taxonomy" id="372326"/>
    <lineage>
        <taxon>Eukaryota</taxon>
        <taxon>Metazoa</taxon>
        <taxon>Chordata</taxon>
        <taxon>Craniata</taxon>
        <taxon>Vertebrata</taxon>
        <taxon>Euteleostomi</taxon>
        <taxon>Archelosauria</taxon>
        <taxon>Archosauria</taxon>
        <taxon>Dinosauria</taxon>
        <taxon>Saurischia</taxon>
        <taxon>Theropoda</taxon>
        <taxon>Coelurosauria</taxon>
        <taxon>Aves</taxon>
        <taxon>Neognathae</taxon>
        <taxon>Neoaves</taxon>
        <taxon>Columbimorphae</taxon>
        <taxon>Columbiformes</taxon>
        <taxon>Columbidae</taxon>
        <taxon>Patagioenas</taxon>
    </lineage>
</organism>
<dbReference type="AlphaFoldDB" id="A0A1V4J4H3"/>
<evidence type="ECO:0000313" key="2">
    <source>
        <dbReference type="Proteomes" id="UP000190648"/>
    </source>
</evidence>
<dbReference type="OrthoDB" id="9217982at2759"/>
<name>A0A1V4J4H3_PATFA</name>
<protein>
    <submittedName>
        <fullName evidence="1">Uncharacterized protein</fullName>
    </submittedName>
</protein>
<sequence>MTQAIEKLLKVKAMVGLILKNKNELLGYVKSGHSLSCSDHEMMELRILKGQIRAKNKITDVDPGEKKDPKDMVGIQRPCTLCTEIVYPNKK</sequence>
<reference evidence="1 2" key="1">
    <citation type="submission" date="2016-02" db="EMBL/GenBank/DDBJ databases">
        <title>Band-tailed pigeon sequencing and assembly.</title>
        <authorList>
            <person name="Soares A.E."/>
            <person name="Novak B.J."/>
            <person name="Rice E.S."/>
            <person name="O'Connell B."/>
            <person name="Chang D."/>
            <person name="Weber S."/>
            <person name="Shapiro B."/>
        </authorList>
    </citation>
    <scope>NUCLEOTIDE SEQUENCE [LARGE SCALE GENOMIC DNA]</scope>
    <source>
        <strain evidence="1">BTP2013</strain>
        <tissue evidence="1">Blood</tissue>
    </source>
</reference>
<gene>
    <name evidence="1" type="ORF">AV530_016963</name>
</gene>
<evidence type="ECO:0000313" key="1">
    <source>
        <dbReference type="EMBL" id="OPJ67039.1"/>
    </source>
</evidence>
<keyword evidence="2" id="KW-1185">Reference proteome</keyword>